<dbReference type="PANTHER" id="PTHR35271:SF1">
    <property type="entry name" value="ABC TRANSPORTER, SUBSTRATE-BINDING LIPOPROTEIN"/>
    <property type="match status" value="1"/>
</dbReference>
<feature type="signal peptide" evidence="1">
    <location>
        <begin position="1"/>
        <end position="19"/>
    </location>
</feature>
<dbReference type="EMBL" id="LT960611">
    <property type="protein sequence ID" value="SON48766.1"/>
    <property type="molecule type" value="Genomic_DNA"/>
</dbReference>
<gene>
    <name evidence="2" type="ORF">VTAP4600_A0787</name>
</gene>
<protein>
    <submittedName>
        <fullName evidence="2">ABC-type sugar transport system, ATPase component</fullName>
    </submittedName>
</protein>
<keyword evidence="3" id="KW-1185">Reference proteome</keyword>
<evidence type="ECO:0000313" key="3">
    <source>
        <dbReference type="Proteomes" id="UP000235828"/>
    </source>
</evidence>
<evidence type="ECO:0000313" key="2">
    <source>
        <dbReference type="EMBL" id="SON48766.1"/>
    </source>
</evidence>
<keyword evidence="2" id="KW-0762">Sugar transport</keyword>
<feature type="chain" id="PRO_5014699049" evidence="1">
    <location>
        <begin position="20"/>
        <end position="320"/>
    </location>
</feature>
<dbReference type="InterPro" id="IPR007487">
    <property type="entry name" value="ABC_transpt-TYRBP-like"/>
</dbReference>
<accession>A0A2N8ZA39</accession>
<dbReference type="Gene3D" id="3.40.50.2300">
    <property type="match status" value="2"/>
</dbReference>
<keyword evidence="1" id="KW-0732">Signal</keyword>
<dbReference type="OrthoDB" id="1550623at2"/>
<dbReference type="AlphaFoldDB" id="A0A2N8ZA39"/>
<evidence type="ECO:0000256" key="1">
    <source>
        <dbReference type="SAM" id="SignalP"/>
    </source>
</evidence>
<keyword evidence="2" id="KW-0813">Transport</keyword>
<proteinExistence type="predicted"/>
<dbReference type="Proteomes" id="UP000235828">
    <property type="component" value="Chromosome A"/>
</dbReference>
<sequence>MFKWLLCVYMAFFVAQTQAKSMVFVHSYHFGYPWVQEYRSGFFDTLDKMEVAEFQMDTKRRAPDEFKAIAEQAWSFVIKNAPDVVVVSDDNALKYLGPRLSEQGIPFFFMGVNANPRNYIPITDTVSGVLERPLVRRSVYMIGKVLPDVKRIRVLMDSTVTSNAILETSFGNKLNQTVTGIEVDTKLVSSWEQWQQFIFDAKYDGYDAVVIANYAGLKDRYGRHHDMDSVSEWTSEHSELPLFAFWAYSVGKKKAVGGLSISATQQGIVAAQLVNQYFEQQTMPMITTPEKGAFVFSQSELDRWKLHLPAEIHSKARMLE</sequence>
<dbReference type="RefSeq" id="WP_102521558.1">
    <property type="nucleotide sequence ID" value="NZ_LT960611.1"/>
</dbReference>
<organism evidence="2 3">
    <name type="scientific">Vibrio tapetis subsp. tapetis</name>
    <dbReference type="NCBI Taxonomy" id="1671868"/>
    <lineage>
        <taxon>Bacteria</taxon>
        <taxon>Pseudomonadati</taxon>
        <taxon>Pseudomonadota</taxon>
        <taxon>Gammaproteobacteria</taxon>
        <taxon>Vibrionales</taxon>
        <taxon>Vibrionaceae</taxon>
        <taxon>Vibrio</taxon>
    </lineage>
</organism>
<reference evidence="2 3" key="1">
    <citation type="submission" date="2017-10" db="EMBL/GenBank/DDBJ databases">
        <authorList>
            <person name="Banno H."/>
            <person name="Chua N.-H."/>
        </authorList>
    </citation>
    <scope>NUCLEOTIDE SEQUENCE [LARGE SCALE GENOMIC DNA]</scope>
    <source>
        <strain evidence="2">Vibrio tapetis CECT4600</strain>
    </source>
</reference>
<dbReference type="KEGG" id="vta:A0787"/>
<dbReference type="PANTHER" id="PTHR35271">
    <property type="entry name" value="ABC TRANSPORTER, SUBSTRATE-BINDING LIPOPROTEIN-RELATED"/>
    <property type="match status" value="1"/>
</dbReference>
<name>A0A2N8ZA39_9VIBR</name>